<proteinExistence type="predicted"/>
<dbReference type="EMBL" id="JAWIIV010000002">
    <property type="protein sequence ID" value="MEC4718287.1"/>
    <property type="molecule type" value="Genomic_DNA"/>
</dbReference>
<dbReference type="Gene3D" id="2.60.40.1250">
    <property type="entry name" value="Thiol:disulfide interchange protein DsbD, N-terminal domain"/>
    <property type="match status" value="1"/>
</dbReference>
<evidence type="ECO:0000313" key="4">
    <source>
        <dbReference type="Proteomes" id="UP001352263"/>
    </source>
</evidence>
<organism evidence="3 4">
    <name type="scientific">Noviherbaspirillum album</name>
    <dbReference type="NCBI Taxonomy" id="3080276"/>
    <lineage>
        <taxon>Bacteria</taxon>
        <taxon>Pseudomonadati</taxon>
        <taxon>Pseudomonadota</taxon>
        <taxon>Betaproteobacteria</taxon>
        <taxon>Burkholderiales</taxon>
        <taxon>Oxalobacteraceae</taxon>
        <taxon>Noviherbaspirillum</taxon>
    </lineage>
</organism>
<dbReference type="Proteomes" id="UP001352263">
    <property type="component" value="Unassembled WGS sequence"/>
</dbReference>
<reference evidence="3 4" key="1">
    <citation type="submission" date="2023-10" db="EMBL/GenBank/DDBJ databases">
        <title>Noviherbaspirillum sp. CPCC 100848 genome assembly.</title>
        <authorList>
            <person name="Li X.Y."/>
            <person name="Fang X.M."/>
        </authorList>
    </citation>
    <scope>NUCLEOTIDE SEQUENCE [LARGE SCALE GENOMIC DNA]</scope>
    <source>
        <strain evidence="3 4">CPCC 100848</strain>
    </source>
</reference>
<dbReference type="RefSeq" id="WP_326505037.1">
    <property type="nucleotide sequence ID" value="NZ_JAWIIV010000002.1"/>
</dbReference>
<accession>A0ABU6J4M0</accession>
<dbReference type="SUPFAM" id="SSF74863">
    <property type="entry name" value="Thiol:disulfide interchange protein DsbD, N-terminal domain (DsbD-alpha)"/>
    <property type="match status" value="1"/>
</dbReference>
<evidence type="ECO:0000259" key="2">
    <source>
        <dbReference type="Pfam" id="PF11412"/>
    </source>
</evidence>
<dbReference type="PANTHER" id="PTHR32234:SF0">
    <property type="entry name" value="THIOL:DISULFIDE INTERCHANGE PROTEIN DSBD"/>
    <property type="match status" value="1"/>
</dbReference>
<dbReference type="InterPro" id="IPR036929">
    <property type="entry name" value="DsbDN_sf"/>
</dbReference>
<comment type="caution">
    <text evidence="3">The sequence shown here is derived from an EMBL/GenBank/DDBJ whole genome shotgun (WGS) entry which is preliminary data.</text>
</comment>
<keyword evidence="4" id="KW-1185">Reference proteome</keyword>
<dbReference type="PANTHER" id="PTHR32234">
    <property type="entry name" value="THIOL:DISULFIDE INTERCHANGE PROTEIN DSBD"/>
    <property type="match status" value="1"/>
</dbReference>
<evidence type="ECO:0000256" key="1">
    <source>
        <dbReference type="SAM" id="SignalP"/>
    </source>
</evidence>
<protein>
    <submittedName>
        <fullName evidence="3">Protein-disulfide reductase DsbD N-terminal domain-containing protein</fullName>
    </submittedName>
</protein>
<dbReference type="Pfam" id="PF11412">
    <property type="entry name" value="DsbD_N"/>
    <property type="match status" value="1"/>
</dbReference>
<keyword evidence="1" id="KW-0732">Signal</keyword>
<feature type="chain" id="PRO_5046826782" evidence="1">
    <location>
        <begin position="26"/>
        <end position="167"/>
    </location>
</feature>
<feature type="domain" description="Thiol:disulfide interchange protein DsbD N-terminal" evidence="2">
    <location>
        <begin position="47"/>
        <end position="164"/>
    </location>
</feature>
<dbReference type="InterPro" id="IPR028250">
    <property type="entry name" value="DsbDN"/>
</dbReference>
<gene>
    <name evidence="3" type="ORF">RY831_03945</name>
</gene>
<feature type="signal peptide" evidence="1">
    <location>
        <begin position="1"/>
        <end position="25"/>
    </location>
</feature>
<sequence>MRTTKIVGTLIVGSFSLSVVWFSHAQQSTPSNASKGVAGLFASAKEDDLLEPDQAFKLKVSVKGPTTVLAELTPAAGYYMYKDRIRFTVKDSSGVKIKAVKLPTGEVKTDQFFGKTETYKKPIQAEITVDRVGQAKNFTLVAAYQGCHEKLGVCYPPIDKTVQLALP</sequence>
<name>A0ABU6J4M0_9BURK</name>
<evidence type="ECO:0000313" key="3">
    <source>
        <dbReference type="EMBL" id="MEC4718287.1"/>
    </source>
</evidence>